<sequence length="199" mass="21874">MGNHQPIWKFIGAAELSFDQTDQSADVDNTTNTGKLVNLSPTLALEAVFNQPVCDIQNDLVGRVSVIHQKPIYNLLPAIAVCRTVKGTKPHVADGTTRDQFALTKPLPDCLLGNQSAVREPVKDIYWRLMIRFAVIRHPAIDATVTLDGFIYSLKTHFGFTSVVLLLYPTHGIFRNSLPAPAPARHSPGIQIDLIVAKL</sequence>
<evidence type="ECO:0000313" key="1">
    <source>
        <dbReference type="EMBL" id="QKD04071.1"/>
    </source>
</evidence>
<organism evidence="1 2">
    <name type="scientific">Mesorhizobium loti R88b</name>
    <dbReference type="NCBI Taxonomy" id="935548"/>
    <lineage>
        <taxon>Bacteria</taxon>
        <taxon>Pseudomonadati</taxon>
        <taxon>Pseudomonadota</taxon>
        <taxon>Alphaproteobacteria</taxon>
        <taxon>Hyphomicrobiales</taxon>
        <taxon>Phyllobacteriaceae</taxon>
        <taxon>Mesorhizobium</taxon>
    </lineage>
</organism>
<dbReference type="AlphaFoldDB" id="A0A6M7WYA5"/>
<accession>A0A6M7WYA5</accession>
<evidence type="ECO:0000313" key="2">
    <source>
        <dbReference type="Proteomes" id="UP000503017"/>
    </source>
</evidence>
<dbReference type="EMBL" id="CP033367">
    <property type="protein sequence ID" value="QKD04071.1"/>
    <property type="molecule type" value="Genomic_DNA"/>
</dbReference>
<proteinExistence type="predicted"/>
<protein>
    <submittedName>
        <fullName evidence="1">Uncharacterized protein</fullName>
    </submittedName>
</protein>
<reference evidence="1 2" key="1">
    <citation type="submission" date="2018-10" db="EMBL/GenBank/DDBJ databases">
        <authorList>
            <person name="Perry B.J."/>
            <person name="Sullivan J.T."/>
            <person name="Murphy R.J.T."/>
            <person name="Ramsay J.P."/>
            <person name="Ronson C.W."/>
        </authorList>
    </citation>
    <scope>NUCLEOTIDE SEQUENCE [LARGE SCALE GENOMIC DNA]</scope>
    <source>
        <strain evidence="1 2">R88b</strain>
    </source>
</reference>
<name>A0A6M7WYA5_RHILI</name>
<dbReference type="Proteomes" id="UP000503017">
    <property type="component" value="Chromosome"/>
</dbReference>
<gene>
    <name evidence="1" type="ORF">EB235_23420</name>
</gene>